<keyword evidence="2" id="KW-1185">Reference proteome</keyword>
<proteinExistence type="predicted"/>
<evidence type="ECO:0000313" key="1">
    <source>
        <dbReference type="EMBL" id="PTX55141.1"/>
    </source>
</evidence>
<dbReference type="EMBL" id="QBKR01000021">
    <property type="protein sequence ID" value="PTX55141.1"/>
    <property type="molecule type" value="Genomic_DNA"/>
</dbReference>
<dbReference type="Gene3D" id="3.30.200.20">
    <property type="entry name" value="Phosphorylase Kinase, domain 1"/>
    <property type="match status" value="1"/>
</dbReference>
<protein>
    <recommendedName>
        <fullName evidence="3">Serine/threonine protein kinase</fullName>
    </recommendedName>
</protein>
<dbReference type="Proteomes" id="UP000244240">
    <property type="component" value="Unassembled WGS sequence"/>
</dbReference>
<organism evidence="1 2">
    <name type="scientific">Melghirimyces profundicolus</name>
    <dbReference type="NCBI Taxonomy" id="1242148"/>
    <lineage>
        <taxon>Bacteria</taxon>
        <taxon>Bacillati</taxon>
        <taxon>Bacillota</taxon>
        <taxon>Bacilli</taxon>
        <taxon>Bacillales</taxon>
        <taxon>Thermoactinomycetaceae</taxon>
        <taxon>Melghirimyces</taxon>
    </lineage>
</organism>
<dbReference type="OrthoDB" id="529320at2"/>
<evidence type="ECO:0008006" key="3">
    <source>
        <dbReference type="Google" id="ProtNLM"/>
    </source>
</evidence>
<dbReference type="RefSeq" id="WP_108025250.1">
    <property type="nucleotide sequence ID" value="NZ_QBKR01000021.1"/>
</dbReference>
<dbReference type="InterPro" id="IPR052396">
    <property type="entry name" value="Meiotic_Drive_Suppr_Kinase"/>
</dbReference>
<dbReference type="InterPro" id="IPR011009">
    <property type="entry name" value="Kinase-like_dom_sf"/>
</dbReference>
<dbReference type="Gene3D" id="1.10.510.10">
    <property type="entry name" value="Transferase(Phosphotransferase) domain 1"/>
    <property type="match status" value="1"/>
</dbReference>
<evidence type="ECO:0000313" key="2">
    <source>
        <dbReference type="Proteomes" id="UP000244240"/>
    </source>
</evidence>
<accession>A0A2T6BGH4</accession>
<comment type="caution">
    <text evidence="1">The sequence shown here is derived from an EMBL/GenBank/DDBJ whole genome shotgun (WGS) entry which is preliminary data.</text>
</comment>
<sequence>MFWKSVNPLIEQIEIESNPGNQPVTVRYLPDGLEEIGTGTDAVVVRHSSHPGVVFKRYAAGREKARLDEYTVYRRLGQSDYFPVCFGMEDHFLVLSYEKGPTLYDCLIEGIPIPENVIREVDEARDYVRSRGLNPRDIHLKNVLLQDGHVKLLDVSEYLKPGNDGRWDHLVQGYRLFYPWIEGRKIPISLIEQVKQAYYDQVEGDFSLIDFGRRFLQLWKGARRQPRDRSPEK</sequence>
<dbReference type="PANTHER" id="PTHR37171:SF1">
    <property type="entry name" value="SERINE_THREONINE-PROTEIN KINASE YRZF-RELATED"/>
    <property type="match status" value="1"/>
</dbReference>
<dbReference type="SUPFAM" id="SSF56112">
    <property type="entry name" value="Protein kinase-like (PK-like)"/>
    <property type="match status" value="1"/>
</dbReference>
<name>A0A2T6BGH4_9BACL</name>
<reference evidence="1 2" key="1">
    <citation type="submission" date="2018-04" db="EMBL/GenBank/DDBJ databases">
        <title>Genomic Encyclopedia of Archaeal and Bacterial Type Strains, Phase II (KMG-II): from individual species to whole genera.</title>
        <authorList>
            <person name="Goeker M."/>
        </authorList>
    </citation>
    <scope>NUCLEOTIDE SEQUENCE [LARGE SCALE GENOMIC DNA]</scope>
    <source>
        <strain evidence="1 2">DSM 45787</strain>
    </source>
</reference>
<dbReference type="PANTHER" id="PTHR37171">
    <property type="entry name" value="SERINE/THREONINE-PROTEIN KINASE YRZF-RELATED"/>
    <property type="match status" value="1"/>
</dbReference>
<dbReference type="AlphaFoldDB" id="A0A2T6BGH4"/>
<gene>
    <name evidence="1" type="ORF">C8P63_12121</name>
</gene>